<proteinExistence type="predicted"/>
<sequence length="487" mass="51860">MLDTSASRRVVRPYRALDARSTRSNVVDRRTRVVTRAGPKNRLREKELRKASERDGLERSDGTKGSGAKSAPAGSDRAVDARSKRTPVQRFVRKVQRKAKKAAQRAVDALVPTSDPLARRSEVTSARVGVPTTTARYRSARRGADGEAGRATIAWGTLFALAWLALKVINRENPLRAIGGALRGMRKGGTNRPPPRDASGPGRWVIDRSLGGKTIWVPDANDRYRDERRRLEGALDDMPGGTQGDARARAKGPSAGKASVDSKPLPAWWVAPTPQYVPPGRKDELILTAKAEGSKLARNRVSGVGFSADAIVDFRNACAAAGERGCAVKSVGPESARVAVFRAAADIAVSDALRGQAGAMSSFGAPVGSFLVGLADDLELEAHKCVSIVMADVAVRVRGVVIQASAGLRSNDSVATILELDKLVNLFNAFPFAADAAELDMLAVGFRSRLSESERERIVAEYQAVSGGAHVDVVRAAVIGPASSVYE</sequence>
<organism evidence="2">
    <name type="scientific">Ostreococcus tauri</name>
    <name type="common">Marine green alga</name>
    <dbReference type="NCBI Taxonomy" id="70448"/>
    <lineage>
        <taxon>Eukaryota</taxon>
        <taxon>Viridiplantae</taxon>
        <taxon>Chlorophyta</taxon>
        <taxon>Mamiellophyceae</taxon>
        <taxon>Mamiellales</taxon>
        <taxon>Bathycoccaceae</taxon>
        <taxon>Ostreococcus</taxon>
    </lineage>
</organism>
<evidence type="ECO:0000256" key="1">
    <source>
        <dbReference type="SAM" id="MobiDB-lite"/>
    </source>
</evidence>
<dbReference type="EMBL" id="KZ155831">
    <property type="protein sequence ID" value="OUS43560.1"/>
    <property type="molecule type" value="Genomic_DNA"/>
</dbReference>
<feature type="compositionally biased region" description="Basic and acidic residues" evidence="1">
    <location>
        <begin position="42"/>
        <end position="62"/>
    </location>
</feature>
<evidence type="ECO:0000313" key="2">
    <source>
        <dbReference type="EMBL" id="OUS43560.1"/>
    </source>
</evidence>
<gene>
    <name evidence="2" type="ORF">BE221DRAFT_194471</name>
</gene>
<dbReference type="Proteomes" id="UP000195557">
    <property type="component" value="Unassembled WGS sequence"/>
</dbReference>
<reference evidence="2" key="1">
    <citation type="submission" date="2017-04" db="EMBL/GenBank/DDBJ databases">
        <title>Population genomics of picophytoplankton unveils novel chromosome hypervariability.</title>
        <authorList>
            <consortium name="DOE Joint Genome Institute"/>
            <person name="Blanc-Mathieu R."/>
            <person name="Krasovec M."/>
            <person name="Hebrard M."/>
            <person name="Yau S."/>
            <person name="Desgranges E."/>
            <person name="Martin J."/>
            <person name="Schackwitz W."/>
            <person name="Kuo A."/>
            <person name="Salin G."/>
            <person name="Donnadieu C."/>
            <person name="Desdevises Y."/>
            <person name="Sanchez-Ferandin S."/>
            <person name="Moreau H."/>
            <person name="Rivals E."/>
            <person name="Grigoriev I.V."/>
            <person name="Grimsley N."/>
            <person name="Eyre-Walker A."/>
            <person name="Piganeau G."/>
        </authorList>
    </citation>
    <scope>NUCLEOTIDE SEQUENCE [LARGE SCALE GENOMIC DNA]</scope>
    <source>
        <strain evidence="2">RCC 1115</strain>
    </source>
</reference>
<dbReference type="PANTHER" id="PTHR35830">
    <property type="entry name" value="OS05G0299200 PROTEIN"/>
    <property type="match status" value="1"/>
</dbReference>
<name>A0A1Y5I241_OSTTA</name>
<feature type="region of interest" description="Disordered" evidence="1">
    <location>
        <begin position="1"/>
        <end position="86"/>
    </location>
</feature>
<dbReference type="AlphaFoldDB" id="A0A1Y5I241"/>
<protein>
    <submittedName>
        <fullName evidence="2">Uncharacterized protein</fullName>
    </submittedName>
</protein>
<feature type="region of interest" description="Disordered" evidence="1">
    <location>
        <begin position="232"/>
        <end position="261"/>
    </location>
</feature>
<accession>A0A1Y5I241</accession>
<dbReference type="PANTHER" id="PTHR35830:SF1">
    <property type="entry name" value="OS05G0299200 PROTEIN"/>
    <property type="match status" value="1"/>
</dbReference>
<feature type="compositionally biased region" description="Basic and acidic residues" evidence="1">
    <location>
        <begin position="15"/>
        <end position="31"/>
    </location>
</feature>